<evidence type="ECO:0000313" key="1">
    <source>
        <dbReference type="EMBL" id="MDN4492154.1"/>
    </source>
</evidence>
<evidence type="ECO:0000313" key="2">
    <source>
        <dbReference type="Proteomes" id="UP001172743"/>
    </source>
</evidence>
<accession>A0ABT8GLB0</accession>
<comment type="caution">
    <text evidence="1">The sequence shown here is derived from an EMBL/GenBank/DDBJ whole genome shotgun (WGS) entry which is preliminary data.</text>
</comment>
<gene>
    <name evidence="1" type="ORF">QYB95_01260</name>
</gene>
<reference evidence="1" key="1">
    <citation type="submission" date="2023-07" db="EMBL/GenBank/DDBJ databases">
        <title>Ureibacillus sp. isolated from freshwater well.</title>
        <authorList>
            <person name="Kirdat K."/>
            <person name="Bhatt A."/>
            <person name="Teware R."/>
            <person name="Bhavsar Y."/>
            <person name="Yadav A."/>
        </authorList>
    </citation>
    <scope>NUCLEOTIDE SEQUENCE</scope>
    <source>
        <strain evidence="1">BA0131</strain>
    </source>
</reference>
<dbReference type="Proteomes" id="UP001172743">
    <property type="component" value="Unassembled WGS sequence"/>
</dbReference>
<name>A0ABT8GLB0_9BACL</name>
<keyword evidence="2" id="KW-1185">Reference proteome</keyword>
<sequence length="217" mass="25168">MLKEAIFVSPEEDERVQFIMAELMKGKSREEVATSLEYKNFKSLDIYMRRRGYRYDNSLQNYVADIANNPIEISTSKASRVIQLLSEYPDQLELVCRKSNFKDMDELAAYMTSKNYKWDSEKQNYVKKSLIADESENNPIVESVSSITNKENANQQSNLIEFLPILNMLKNNENRLVELLMPYGKGATLPRFTIEGIPKSKTVQMVKRIFHSEISLK</sequence>
<dbReference type="RefSeq" id="WP_301136259.1">
    <property type="nucleotide sequence ID" value="NZ_JAUHTQ010000001.1"/>
</dbReference>
<proteinExistence type="predicted"/>
<organism evidence="1 2">
    <name type="scientific">Ureibacillus aquaedulcis</name>
    <dbReference type="NCBI Taxonomy" id="3058421"/>
    <lineage>
        <taxon>Bacteria</taxon>
        <taxon>Bacillati</taxon>
        <taxon>Bacillota</taxon>
        <taxon>Bacilli</taxon>
        <taxon>Bacillales</taxon>
        <taxon>Caryophanaceae</taxon>
        <taxon>Ureibacillus</taxon>
    </lineage>
</organism>
<dbReference type="EMBL" id="JAUHTQ010000001">
    <property type="protein sequence ID" value="MDN4492154.1"/>
    <property type="molecule type" value="Genomic_DNA"/>
</dbReference>
<protein>
    <submittedName>
        <fullName evidence="1">Uncharacterized protein</fullName>
    </submittedName>
</protein>